<feature type="compositionally biased region" description="Low complexity" evidence="2">
    <location>
        <begin position="485"/>
        <end position="501"/>
    </location>
</feature>
<comment type="caution">
    <text evidence="4">The sequence shown here is derived from an EMBL/GenBank/DDBJ whole genome shotgun (WGS) entry which is preliminary data.</text>
</comment>
<dbReference type="STRING" id="1512.GCA_900049235_03957"/>
<accession>E7GRW9</accession>
<dbReference type="PANTHER" id="PTHR35788:SF1">
    <property type="entry name" value="EXPORTED PROTEIN"/>
    <property type="match status" value="1"/>
</dbReference>
<evidence type="ECO:0000259" key="3">
    <source>
        <dbReference type="PROSITE" id="PS51109"/>
    </source>
</evidence>
<gene>
    <name evidence="4" type="ORF">HMPREF9474_03664</name>
</gene>
<dbReference type="RefSeq" id="WP_003503371.1">
    <property type="nucleotide sequence ID" value="NZ_GL834316.1"/>
</dbReference>
<dbReference type="Proteomes" id="UP000002970">
    <property type="component" value="Unassembled WGS sequence"/>
</dbReference>
<keyword evidence="1" id="KW-0732">Signal</keyword>
<dbReference type="eggNOG" id="COG2720">
    <property type="taxonomic scope" value="Bacteria"/>
</dbReference>
<feature type="region of interest" description="Disordered" evidence="2">
    <location>
        <begin position="1"/>
        <end position="26"/>
    </location>
</feature>
<dbReference type="Pfam" id="PF04294">
    <property type="entry name" value="VanW"/>
    <property type="match status" value="1"/>
</dbReference>
<dbReference type="PROSITE" id="PS51109">
    <property type="entry name" value="G5"/>
    <property type="match status" value="1"/>
</dbReference>
<protein>
    <submittedName>
        <fullName evidence="4">VanW family protein</fullName>
    </submittedName>
</protein>
<reference evidence="4 5" key="1">
    <citation type="submission" date="2010-12" db="EMBL/GenBank/DDBJ databases">
        <title>The Genome Sequence of Clostridium symbiosum strain WAL-14163.</title>
        <authorList>
            <person name="Earl A."/>
            <person name="Ward D."/>
            <person name="Feldgarden M."/>
            <person name="Gevers D."/>
            <person name="Finegold S.M."/>
            <person name="Summanen P.H."/>
            <person name="Molitoris D.R."/>
            <person name="Vaisanen M.L."/>
            <person name="Daigneault M."/>
            <person name="Young S.K."/>
            <person name="Zeng Q."/>
            <person name="Gargeya S."/>
            <person name="Fitzgerald M."/>
            <person name="Haas B."/>
            <person name="Abouelleil A."/>
            <person name="Alvarado L."/>
            <person name="Arachchi H.M."/>
            <person name="Berlin A."/>
            <person name="Brown A."/>
            <person name="Chapman S.B."/>
            <person name="Chen Z."/>
            <person name="Dunbar C."/>
            <person name="Freedman E."/>
            <person name="Gearin G."/>
            <person name="Gellesch M."/>
            <person name="Goldberg J."/>
            <person name="Griggs A."/>
            <person name="Gujja S."/>
            <person name="Heilman E."/>
            <person name="Heiman D."/>
            <person name="Howarth C."/>
            <person name="Larson L."/>
            <person name="Lui A."/>
            <person name="MacDonald P.J.P."/>
            <person name="Mehta T."/>
            <person name="Montmayeur A."/>
            <person name="Murphy C."/>
            <person name="Neiman D."/>
            <person name="Pearson M."/>
            <person name="Priest M."/>
            <person name="Roberts A."/>
            <person name="Saif S."/>
            <person name="Shea T."/>
            <person name="Shenoy N."/>
            <person name="Sisk P."/>
            <person name="Stolte C."/>
            <person name="Sykes S."/>
            <person name="White J."/>
            <person name="Yandava C."/>
            <person name="Nusbaum C."/>
            <person name="Birren B."/>
        </authorList>
    </citation>
    <scope>NUCLEOTIDE SEQUENCE [LARGE SCALE GENOMIC DNA]</scope>
    <source>
        <strain evidence="4 5">WAL-14163</strain>
    </source>
</reference>
<dbReference type="HOGENOM" id="CLU_011572_4_1_9"/>
<evidence type="ECO:0000313" key="4">
    <source>
        <dbReference type="EMBL" id="EGA92350.1"/>
    </source>
</evidence>
<dbReference type="Gene3D" id="2.20.230.10">
    <property type="entry name" value="Resuscitation-promoting factor rpfb"/>
    <property type="match status" value="1"/>
</dbReference>
<dbReference type="Pfam" id="PF07501">
    <property type="entry name" value="G5"/>
    <property type="match status" value="1"/>
</dbReference>
<feature type="compositionally biased region" description="Polar residues" evidence="2">
    <location>
        <begin position="533"/>
        <end position="545"/>
    </location>
</feature>
<dbReference type="SMART" id="SM01208">
    <property type="entry name" value="G5"/>
    <property type="match status" value="1"/>
</dbReference>
<evidence type="ECO:0000313" key="5">
    <source>
        <dbReference type="Proteomes" id="UP000002970"/>
    </source>
</evidence>
<evidence type="ECO:0000256" key="1">
    <source>
        <dbReference type="ARBA" id="ARBA00022729"/>
    </source>
</evidence>
<dbReference type="PANTHER" id="PTHR35788">
    <property type="entry name" value="EXPORTED PROTEIN-RELATED"/>
    <property type="match status" value="1"/>
</dbReference>
<keyword evidence="5" id="KW-1185">Reference proteome</keyword>
<feature type="region of interest" description="Disordered" evidence="2">
    <location>
        <begin position="64"/>
        <end position="86"/>
    </location>
</feature>
<name>E7GRW9_CLOS6</name>
<dbReference type="EMBL" id="ADLQ01000081">
    <property type="protein sequence ID" value="EGA92350.1"/>
    <property type="molecule type" value="Genomic_DNA"/>
</dbReference>
<dbReference type="InterPro" id="IPR052913">
    <property type="entry name" value="Glycopeptide_resist_protein"/>
</dbReference>
<feature type="compositionally biased region" description="Basic residues" evidence="2">
    <location>
        <begin position="16"/>
        <end position="26"/>
    </location>
</feature>
<dbReference type="AlphaFoldDB" id="E7GRW9"/>
<feature type="domain" description="G5" evidence="3">
    <location>
        <begin position="400"/>
        <end position="480"/>
    </location>
</feature>
<sequence length="545" mass="58689">MTGKYNKPGSREKRINMSRRRKNSAARQKRRLLIYGAAGIAAAAVIAVTVPLLQKRQTAVYGETQLQRPESGGAGADAEGADRKPQQKVIAEGIDISGLSKEEAAKVLSEKFSGPIKVQGPDETVELRNPVEAEIARILESAPGQAEEVKLSFDYERMEQDIREQAAGLADKWDQKPVDSNVVSYNKETGIYEYSKDRNGRNLDQDNLVTSIMRSVREGDYKSPVEASFSITPPARTQAQAKAQYQVIGTFTTKLTNNKNRNKNVTLAAEAIDGLILKPGEEFSFNNTTGNRTKEKGYQPAGAYRNGVLIEEPGGGVCQVSTTLYHSIIEAGFKTTERNAHSFAPSYVEKGQDAMVSFDGYAGPDLKFVNTSAAPVVLRATVSGLELKLSIVGIPVLDDGVKVSIRSEKVRDAEPTAPSYEENTQLPFGTEKIVDQGQNGSVWKSFRVLTKDGQVLKEEPLHNSYYKSKAGVIQRNTTFPQIEETAGAAESAGAADSEGAAGTQGGDVQAPEPEQPEAAGPAGPAEEAAETQVPVNVTVQPSAKP</sequence>
<feature type="region of interest" description="Disordered" evidence="2">
    <location>
        <begin position="485"/>
        <end position="545"/>
    </location>
</feature>
<feature type="compositionally biased region" description="Low complexity" evidence="2">
    <location>
        <begin position="509"/>
        <end position="526"/>
    </location>
</feature>
<evidence type="ECO:0000256" key="2">
    <source>
        <dbReference type="SAM" id="MobiDB-lite"/>
    </source>
</evidence>
<proteinExistence type="predicted"/>
<dbReference type="InterPro" id="IPR007391">
    <property type="entry name" value="Vancomycin_resist_VanW"/>
</dbReference>
<dbReference type="InterPro" id="IPR011098">
    <property type="entry name" value="G5_dom"/>
</dbReference>
<organism evidence="4 5">
    <name type="scientific">Clostridium symbiosum (strain WAL-14163)</name>
    <dbReference type="NCBI Taxonomy" id="742740"/>
    <lineage>
        <taxon>Bacteria</taxon>
        <taxon>Bacillati</taxon>
        <taxon>Bacillota</taxon>
        <taxon>Clostridia</taxon>
        <taxon>Lachnospirales</taxon>
        <taxon>Lachnospiraceae</taxon>
        <taxon>Otoolea</taxon>
    </lineage>
</organism>